<gene>
    <name evidence="2" type="ORF">SKP52_13050</name>
</gene>
<dbReference type="CDD" id="cd07739">
    <property type="entry name" value="metallo-hydrolase-like_MBL-fold"/>
    <property type="match status" value="1"/>
</dbReference>
<dbReference type="AlphaFoldDB" id="A0A0A7PJS1"/>
<evidence type="ECO:0000259" key="1">
    <source>
        <dbReference type="SMART" id="SM00849"/>
    </source>
</evidence>
<dbReference type="PANTHER" id="PTHR42951">
    <property type="entry name" value="METALLO-BETA-LACTAMASE DOMAIN-CONTAINING"/>
    <property type="match status" value="1"/>
</dbReference>
<sequence length="286" mass="32258">MTNNAPNIVTRPGTKLEIEIVTTRASSLHTNHALIKGERSMILVDAPFSRADTHRLIGDILETGKDLEKIIITHDHPDHFFGLDLLLDTFPNAVALAHPSVVEDILIDAPRGLDRWQEKIGKLAPRYVAIPKAWDLDHVMLEDERIELVGPVPGDANRITMIWVPQLKTLVASDVLFNEVHLWFGEHFEEHRGAWLKALDQIKSLDPEVIVAGHKRPHLPDDITSWNYTRDYILGFEKHLAEASDSADLAKRIERDYPETVDVLDGFLLGNSTKVAMREIPPVNEP</sequence>
<dbReference type="SUPFAM" id="SSF56281">
    <property type="entry name" value="Metallo-hydrolase/oxidoreductase"/>
    <property type="match status" value="1"/>
</dbReference>
<dbReference type="InterPro" id="IPR036866">
    <property type="entry name" value="RibonucZ/Hydroxyglut_hydro"/>
</dbReference>
<name>A0A0A7PJS1_9SPHN</name>
<dbReference type="HOGENOM" id="CLU_054962_0_0_5"/>
<dbReference type="Gene3D" id="3.60.15.10">
    <property type="entry name" value="Ribonuclease Z/Hydroxyacylglutathione hydrolase-like"/>
    <property type="match status" value="1"/>
</dbReference>
<dbReference type="STRING" id="1515612.SKP52_13050"/>
<accession>A0A0A7PJS1</accession>
<dbReference type="OrthoDB" id="7203514at2"/>
<evidence type="ECO:0000313" key="2">
    <source>
        <dbReference type="EMBL" id="AJA09498.1"/>
    </source>
</evidence>
<dbReference type="Pfam" id="PF00753">
    <property type="entry name" value="Lactamase_B"/>
    <property type="match status" value="1"/>
</dbReference>
<dbReference type="Proteomes" id="UP000030907">
    <property type="component" value="Chromosome"/>
</dbReference>
<keyword evidence="3" id="KW-1185">Reference proteome</keyword>
<dbReference type="InterPro" id="IPR001279">
    <property type="entry name" value="Metallo-B-lactamas"/>
</dbReference>
<dbReference type="InterPro" id="IPR050855">
    <property type="entry name" value="NDM-1-like"/>
</dbReference>
<reference evidence="2 3" key="1">
    <citation type="journal article" date="2015" name="Int. J. Syst. Evol. Microbiol.">
        <title>Description of Sphingopyxis fribergensis sp. nov. - a soil bacterium with the ability to degrade styrene and phenylacetic acid.</title>
        <authorList>
            <person name="Oelschlagel M."/>
            <person name="Ruckert C."/>
            <person name="Kalinowski J."/>
            <person name="Schmidt G."/>
            <person name="Schlomann M."/>
            <person name="Tischler D."/>
        </authorList>
    </citation>
    <scope>NUCLEOTIDE SEQUENCE [LARGE SCALE GENOMIC DNA]</scope>
    <source>
        <strain evidence="2 3">Kp5.2</strain>
    </source>
</reference>
<evidence type="ECO:0000313" key="3">
    <source>
        <dbReference type="Proteomes" id="UP000030907"/>
    </source>
</evidence>
<proteinExistence type="predicted"/>
<dbReference type="PANTHER" id="PTHR42951:SF14">
    <property type="entry name" value="METALLO-BETA-LACTAMASE SUPERFAMILY PROTEIN"/>
    <property type="match status" value="1"/>
</dbReference>
<organism evidence="2 3">
    <name type="scientific">Sphingopyxis fribergensis</name>
    <dbReference type="NCBI Taxonomy" id="1515612"/>
    <lineage>
        <taxon>Bacteria</taxon>
        <taxon>Pseudomonadati</taxon>
        <taxon>Pseudomonadota</taxon>
        <taxon>Alphaproteobacteria</taxon>
        <taxon>Sphingomonadales</taxon>
        <taxon>Sphingomonadaceae</taxon>
        <taxon>Sphingopyxis</taxon>
    </lineage>
</organism>
<protein>
    <submittedName>
        <fullName evidence="2">Beta-lactamase-like protein</fullName>
    </submittedName>
</protein>
<dbReference type="RefSeq" id="WP_052208232.1">
    <property type="nucleotide sequence ID" value="NZ_CP009122.1"/>
</dbReference>
<dbReference type="EMBL" id="CP009122">
    <property type="protein sequence ID" value="AJA09498.1"/>
    <property type="molecule type" value="Genomic_DNA"/>
</dbReference>
<dbReference type="SMART" id="SM00849">
    <property type="entry name" value="Lactamase_B"/>
    <property type="match status" value="1"/>
</dbReference>
<feature type="domain" description="Metallo-beta-lactamase" evidence="1">
    <location>
        <begin position="29"/>
        <end position="214"/>
    </location>
</feature>
<dbReference type="KEGG" id="sphk:SKP52_13050"/>